<keyword evidence="2" id="KW-1185">Reference proteome</keyword>
<protein>
    <submittedName>
        <fullName evidence="1">Uncharacterized protein</fullName>
    </submittedName>
</protein>
<name>A0ABN3A960_9ACTN</name>
<proteinExistence type="predicted"/>
<gene>
    <name evidence="1" type="ORF">GCM10009760_57780</name>
</gene>
<dbReference type="Proteomes" id="UP001422759">
    <property type="component" value="Unassembled WGS sequence"/>
</dbReference>
<evidence type="ECO:0000313" key="2">
    <source>
        <dbReference type="Proteomes" id="UP001422759"/>
    </source>
</evidence>
<dbReference type="EMBL" id="BAAANT010000052">
    <property type="protein sequence ID" value="GAA2156601.1"/>
    <property type="molecule type" value="Genomic_DNA"/>
</dbReference>
<evidence type="ECO:0000313" key="1">
    <source>
        <dbReference type="EMBL" id="GAA2156601.1"/>
    </source>
</evidence>
<organism evidence="1 2">
    <name type="scientific">Kitasatospora kazusensis</name>
    <dbReference type="NCBI Taxonomy" id="407974"/>
    <lineage>
        <taxon>Bacteria</taxon>
        <taxon>Bacillati</taxon>
        <taxon>Actinomycetota</taxon>
        <taxon>Actinomycetes</taxon>
        <taxon>Kitasatosporales</taxon>
        <taxon>Streptomycetaceae</taxon>
        <taxon>Kitasatospora</taxon>
    </lineage>
</organism>
<sequence length="44" mass="4468">MGGDTQIVHAPVGVPTVVTGKDAAKKAPDCKRGLAVDVLVRSLP</sequence>
<comment type="caution">
    <text evidence="1">The sequence shown here is derived from an EMBL/GenBank/DDBJ whole genome shotgun (WGS) entry which is preliminary data.</text>
</comment>
<reference evidence="1 2" key="1">
    <citation type="journal article" date="2019" name="Int. J. Syst. Evol. Microbiol.">
        <title>The Global Catalogue of Microorganisms (GCM) 10K type strain sequencing project: providing services to taxonomists for standard genome sequencing and annotation.</title>
        <authorList>
            <consortium name="The Broad Institute Genomics Platform"/>
            <consortium name="The Broad Institute Genome Sequencing Center for Infectious Disease"/>
            <person name="Wu L."/>
            <person name="Ma J."/>
        </authorList>
    </citation>
    <scope>NUCLEOTIDE SEQUENCE [LARGE SCALE GENOMIC DNA]</scope>
    <source>
        <strain evidence="1 2">JCM 14560</strain>
    </source>
</reference>
<accession>A0ABN3A960</accession>